<protein>
    <recommendedName>
        <fullName evidence="4">DUF3352 domain-containing protein</fullName>
    </recommendedName>
</protein>
<comment type="caution">
    <text evidence="2">The sequence shown here is derived from an EMBL/GenBank/DDBJ whole genome shotgun (WGS) entry which is preliminary data.</text>
</comment>
<evidence type="ECO:0000256" key="1">
    <source>
        <dbReference type="SAM" id="SignalP"/>
    </source>
</evidence>
<dbReference type="RefSeq" id="WP_380019272.1">
    <property type="nucleotide sequence ID" value="NZ_JBHSHD010000003.1"/>
</dbReference>
<accession>A0ABV9QQB4</accession>
<keyword evidence="3" id="KW-1185">Reference proteome</keyword>
<feature type="signal peptide" evidence="1">
    <location>
        <begin position="1"/>
        <end position="19"/>
    </location>
</feature>
<organism evidence="2 3">
    <name type="scientific">Dokdonella ginsengisoli</name>
    <dbReference type="NCBI Taxonomy" id="363846"/>
    <lineage>
        <taxon>Bacteria</taxon>
        <taxon>Pseudomonadati</taxon>
        <taxon>Pseudomonadota</taxon>
        <taxon>Gammaproteobacteria</taxon>
        <taxon>Lysobacterales</taxon>
        <taxon>Rhodanobacteraceae</taxon>
        <taxon>Dokdonella</taxon>
    </lineage>
</organism>
<dbReference type="Proteomes" id="UP001595886">
    <property type="component" value="Unassembled WGS sequence"/>
</dbReference>
<evidence type="ECO:0000313" key="3">
    <source>
        <dbReference type="Proteomes" id="UP001595886"/>
    </source>
</evidence>
<dbReference type="PROSITE" id="PS51257">
    <property type="entry name" value="PROKAR_LIPOPROTEIN"/>
    <property type="match status" value="1"/>
</dbReference>
<gene>
    <name evidence="2" type="ORF">ACFO6Q_04175</name>
</gene>
<keyword evidence="1" id="KW-0732">Signal</keyword>
<sequence>MRRHVRIGFITLIAALAAACGKKAEHDAPIAFVPADTPYVIAALEPVPDATAKYLSAQAQGIWSVIFPMFDQMLAESEQNADEEATPEQLALRAKTRRVVKAVMDEIRTRDTPEKWREVGLGTQVRSAIYGVGLLPVLRAEILDADALRAMIARIEQNAGEKLGTARIGEQDVWTIGGEPVLGLMAIQAKHLVVTVVPAGADEALKRRVLGLDRPDKSLADTNALADFNKARGYLPYASGWVDTRRVLALLNDDPAVAAFAKAAGEPKPELDAACRGELDALAAKAPRLALGYTKFDTERMTMHMRLDLDPALAKSLASLPVALPGAKSNDALFDFAFALPVLRGRDFLVAQADAVAAAPFRCGMLEPLNEQLAEMKTKIEATIPPPLADLLGVRLTVDRVVLPAPDGSTAFDVAGRVLVGSNNPAFLTSLAQMSVPALQKIALSPDGKAVAIPADAIPGGYAEGHEIHAAMGAKTLGLSVGKDQAARLETAVTAAAGTPGVAIESSLSGEVYKLLGQAFDQFGDSLPAKDRPTLDMQRKLYAMYAQWFRRIGGDMSFGAEGIDITQDVEYARQ</sequence>
<proteinExistence type="predicted"/>
<evidence type="ECO:0008006" key="4">
    <source>
        <dbReference type="Google" id="ProtNLM"/>
    </source>
</evidence>
<dbReference type="EMBL" id="JBHSHD010000003">
    <property type="protein sequence ID" value="MFC4819505.1"/>
    <property type="molecule type" value="Genomic_DNA"/>
</dbReference>
<reference evidence="3" key="1">
    <citation type="journal article" date="2019" name="Int. J. Syst. Evol. Microbiol.">
        <title>The Global Catalogue of Microorganisms (GCM) 10K type strain sequencing project: providing services to taxonomists for standard genome sequencing and annotation.</title>
        <authorList>
            <consortium name="The Broad Institute Genomics Platform"/>
            <consortium name="The Broad Institute Genome Sequencing Center for Infectious Disease"/>
            <person name="Wu L."/>
            <person name="Ma J."/>
        </authorList>
    </citation>
    <scope>NUCLEOTIDE SEQUENCE [LARGE SCALE GENOMIC DNA]</scope>
    <source>
        <strain evidence="3">CCUG 30340</strain>
    </source>
</reference>
<feature type="chain" id="PRO_5047342798" description="DUF3352 domain-containing protein" evidence="1">
    <location>
        <begin position="20"/>
        <end position="574"/>
    </location>
</feature>
<evidence type="ECO:0000313" key="2">
    <source>
        <dbReference type="EMBL" id="MFC4819505.1"/>
    </source>
</evidence>
<name>A0ABV9QQB4_9GAMM</name>